<protein>
    <submittedName>
        <fullName evidence="1">Environmental stress-induced protein Ves</fullName>
    </submittedName>
</protein>
<sequence length="157" mass="16861">MVGGFDWRLSVATVTSGAFSQFPGVDRVIVLAEGPTMTLVIDGEEFELDPFRPRQFAGESVVACETSTLSFDFNVMTRRQVCRAEVSIRVGSGLIGAPHDGLTFIVALAGCATVRSADGGTVRLSRFDSVRLSSAAELSVEAQGRVALVRIRYTHHP</sequence>
<reference evidence="1 2" key="1">
    <citation type="submission" date="2023-04" db="EMBL/GenBank/DDBJ databases">
        <title>Forest soil microbial communities from Buena Vista Peninsula, Colon Province, Panama.</title>
        <authorList>
            <person name="Bouskill N."/>
        </authorList>
    </citation>
    <scope>NUCLEOTIDE SEQUENCE [LARGE SCALE GENOMIC DNA]</scope>
    <source>
        <strain evidence="1 2">AC80</strain>
    </source>
</reference>
<name>A0ABT6L7V3_9MYCO</name>
<comment type="caution">
    <text evidence="1">The sequence shown here is derived from an EMBL/GenBank/DDBJ whole genome shotgun (WGS) entry which is preliminary data.</text>
</comment>
<accession>A0ABT6L7V3</accession>
<dbReference type="PANTHER" id="PTHR37943:SF1">
    <property type="entry name" value="PROTEIN VES"/>
    <property type="match status" value="1"/>
</dbReference>
<dbReference type="SUPFAM" id="SSF51182">
    <property type="entry name" value="RmlC-like cupins"/>
    <property type="match status" value="1"/>
</dbReference>
<dbReference type="PANTHER" id="PTHR37943">
    <property type="entry name" value="PROTEIN VES"/>
    <property type="match status" value="1"/>
</dbReference>
<proteinExistence type="predicted"/>
<dbReference type="Gene3D" id="2.60.120.10">
    <property type="entry name" value="Jelly Rolls"/>
    <property type="match status" value="1"/>
</dbReference>
<keyword evidence="2" id="KW-1185">Reference proteome</keyword>
<dbReference type="InterPro" id="IPR010282">
    <property type="entry name" value="Uncharacterised_HutD/Ves"/>
</dbReference>
<dbReference type="EMBL" id="JARXVE010000014">
    <property type="protein sequence ID" value="MDH6199033.1"/>
    <property type="molecule type" value="Genomic_DNA"/>
</dbReference>
<evidence type="ECO:0000313" key="1">
    <source>
        <dbReference type="EMBL" id="MDH6199033.1"/>
    </source>
</evidence>
<dbReference type="InterPro" id="IPR014710">
    <property type="entry name" value="RmlC-like_jellyroll"/>
</dbReference>
<evidence type="ECO:0000313" key="2">
    <source>
        <dbReference type="Proteomes" id="UP001160130"/>
    </source>
</evidence>
<dbReference type="Proteomes" id="UP001160130">
    <property type="component" value="Unassembled WGS sequence"/>
</dbReference>
<dbReference type="Pfam" id="PF05962">
    <property type="entry name" value="HutD"/>
    <property type="match status" value="1"/>
</dbReference>
<gene>
    <name evidence="1" type="ORF">M2272_005700</name>
</gene>
<dbReference type="InterPro" id="IPR011051">
    <property type="entry name" value="RmlC_Cupin_sf"/>
</dbReference>
<organism evidence="1 2">
    <name type="scientific">Mycolicibacterium frederiksbergense</name>
    <dbReference type="NCBI Taxonomy" id="117567"/>
    <lineage>
        <taxon>Bacteria</taxon>
        <taxon>Bacillati</taxon>
        <taxon>Actinomycetota</taxon>
        <taxon>Actinomycetes</taxon>
        <taxon>Mycobacteriales</taxon>
        <taxon>Mycobacteriaceae</taxon>
        <taxon>Mycolicibacterium</taxon>
    </lineage>
</organism>